<dbReference type="Proteomes" id="UP001210380">
    <property type="component" value="Unassembled WGS sequence"/>
</dbReference>
<dbReference type="RefSeq" id="WP_270946387.1">
    <property type="nucleotide sequence ID" value="NZ_JAQGLA010000001.1"/>
</dbReference>
<protein>
    <recommendedName>
        <fullName evidence="5">Signal transduction histidine kinase</fullName>
    </recommendedName>
</protein>
<feature type="transmembrane region" description="Helical" evidence="2">
    <location>
        <begin position="12"/>
        <end position="34"/>
    </location>
</feature>
<keyword evidence="1" id="KW-0175">Coiled coil</keyword>
<proteinExistence type="predicted"/>
<accession>A0ABT4UQ10</accession>
<evidence type="ECO:0000256" key="2">
    <source>
        <dbReference type="SAM" id="Phobius"/>
    </source>
</evidence>
<name>A0ABT4UQ10_9PSEU</name>
<reference evidence="3 4" key="1">
    <citation type="submission" date="2022-11" db="EMBL/GenBank/DDBJ databases">
        <title>Draft genome sequence of Saccharopolyspora sp. WRP15-2 isolated from rhizosphere soils of wild rice in Thailand.</title>
        <authorList>
            <person name="Duangmal K."/>
            <person name="Kammanee S."/>
            <person name="Muangham S."/>
        </authorList>
    </citation>
    <scope>NUCLEOTIDE SEQUENCE [LARGE SCALE GENOMIC DNA]</scope>
    <source>
        <strain evidence="3 4">WRP15-2</strain>
    </source>
</reference>
<sequence length="595" mass="63865">MRGKGLVAPFHWLVLVGFVVLTYITVVGGAALLFGAGRPMMVPAFLAAAVCVAGLAVLDRRIGRLPPAPSTEIAAVAGKLPATGSWEQTLPTLARILAESTRAEHASLWLMAGGRLVNSAAWPSALAGTTHTVADIDALRAVPGVRHVVPVVDGHIQRGALAIGKSESAPETQERRMRDVAKGTALLLRSVSLANELQSRVRRAQELADELDASQQRLMHARDIERRRLVGDIGTVSEDGLNAIRTEIQQLRSALDADPESAAEVLTRLRATLEGVIERFRAVVRGVYPGVLRDGGPLAALRELCADLGRPVRVTGELTRRVDWEIESGLYYLAASAVRLFTGTEDDPVLVHFAQESDRITVRITAPTPAEPADLGAALANDDDRIAALGGEVRWSQDTRISVVGWLPDQLTPVVEESAPEPAESGAAPDGVEPLPDRINRLFQLVSDAVEVRIPISAEAPPERAALDALDIAVRDLPAGDPRRAALMFELAQIRSSSHDLLEEELLDLLRNNGTALSEDDRRGAARLLGAVGRAPCTRLALPVGSPPQEIQRTAGAQLEHWRSRAENPLAPREVREICRGVALTCEGLLQIKAE</sequence>
<evidence type="ECO:0000313" key="4">
    <source>
        <dbReference type="Proteomes" id="UP001210380"/>
    </source>
</evidence>
<keyword evidence="4" id="KW-1185">Reference proteome</keyword>
<keyword evidence="2" id="KW-0472">Membrane</keyword>
<dbReference type="EMBL" id="JAQGLA010000001">
    <property type="protein sequence ID" value="MDA3623819.1"/>
    <property type="molecule type" value="Genomic_DNA"/>
</dbReference>
<organism evidence="3 4">
    <name type="scientific">Saccharopolyspora oryzae</name>
    <dbReference type="NCBI Taxonomy" id="2997343"/>
    <lineage>
        <taxon>Bacteria</taxon>
        <taxon>Bacillati</taxon>
        <taxon>Actinomycetota</taxon>
        <taxon>Actinomycetes</taxon>
        <taxon>Pseudonocardiales</taxon>
        <taxon>Pseudonocardiaceae</taxon>
        <taxon>Saccharopolyspora</taxon>
    </lineage>
</organism>
<keyword evidence="2" id="KW-0812">Transmembrane</keyword>
<keyword evidence="2" id="KW-1133">Transmembrane helix</keyword>
<evidence type="ECO:0000313" key="3">
    <source>
        <dbReference type="EMBL" id="MDA3623819.1"/>
    </source>
</evidence>
<evidence type="ECO:0000256" key="1">
    <source>
        <dbReference type="SAM" id="Coils"/>
    </source>
</evidence>
<gene>
    <name evidence="3" type="ORF">OU415_00145</name>
</gene>
<evidence type="ECO:0008006" key="5">
    <source>
        <dbReference type="Google" id="ProtNLM"/>
    </source>
</evidence>
<comment type="caution">
    <text evidence="3">The sequence shown here is derived from an EMBL/GenBank/DDBJ whole genome shotgun (WGS) entry which is preliminary data.</text>
</comment>
<feature type="coiled-coil region" evidence="1">
    <location>
        <begin position="194"/>
        <end position="224"/>
    </location>
</feature>